<organism evidence="1 2">
    <name type="scientific">Elysia crispata</name>
    <name type="common">lettuce slug</name>
    <dbReference type="NCBI Taxonomy" id="231223"/>
    <lineage>
        <taxon>Eukaryota</taxon>
        <taxon>Metazoa</taxon>
        <taxon>Spiralia</taxon>
        <taxon>Lophotrochozoa</taxon>
        <taxon>Mollusca</taxon>
        <taxon>Gastropoda</taxon>
        <taxon>Heterobranchia</taxon>
        <taxon>Euthyneura</taxon>
        <taxon>Panpulmonata</taxon>
        <taxon>Sacoglossa</taxon>
        <taxon>Placobranchoidea</taxon>
        <taxon>Plakobranchidae</taxon>
        <taxon>Elysia</taxon>
    </lineage>
</organism>
<evidence type="ECO:0000313" key="1">
    <source>
        <dbReference type="EMBL" id="KAK3799561.1"/>
    </source>
</evidence>
<protein>
    <submittedName>
        <fullName evidence="1">Uncharacterized protein</fullName>
    </submittedName>
</protein>
<dbReference type="AlphaFoldDB" id="A0AAE1E9S1"/>
<accession>A0AAE1E9S1</accession>
<dbReference type="EMBL" id="JAWDGP010000555">
    <property type="protein sequence ID" value="KAK3799561.1"/>
    <property type="molecule type" value="Genomic_DNA"/>
</dbReference>
<dbReference type="Proteomes" id="UP001283361">
    <property type="component" value="Unassembled WGS sequence"/>
</dbReference>
<name>A0AAE1E9S1_9GAST</name>
<proteinExistence type="predicted"/>
<reference evidence="1" key="1">
    <citation type="journal article" date="2023" name="G3 (Bethesda)">
        <title>A reference genome for the long-term kleptoplast-retaining sea slug Elysia crispata morphotype clarki.</title>
        <authorList>
            <person name="Eastman K.E."/>
            <person name="Pendleton A.L."/>
            <person name="Shaikh M.A."/>
            <person name="Suttiyut T."/>
            <person name="Ogas R."/>
            <person name="Tomko P."/>
            <person name="Gavelis G."/>
            <person name="Widhalm J.R."/>
            <person name="Wisecaver J.H."/>
        </authorList>
    </citation>
    <scope>NUCLEOTIDE SEQUENCE</scope>
    <source>
        <strain evidence="1">ECLA1</strain>
    </source>
</reference>
<keyword evidence="2" id="KW-1185">Reference proteome</keyword>
<gene>
    <name evidence="1" type="ORF">RRG08_019360</name>
</gene>
<evidence type="ECO:0000313" key="2">
    <source>
        <dbReference type="Proteomes" id="UP001283361"/>
    </source>
</evidence>
<sequence>MKQESAGLTACSASLSPRQLARLHEPDLTTSQAESCSNSRAIHINTETVSSNDQYLSHLVPKVTYMSWLSLPAVCAVCSPPVVRVFVYRSFVYQEMLDMFSFQIMTRVSPRFRSSQYIGHRETGVWGSRAHYHNSGGQSLTYKLCPYVLTGSSPNITYIIS</sequence>
<comment type="caution">
    <text evidence="1">The sequence shown here is derived from an EMBL/GenBank/DDBJ whole genome shotgun (WGS) entry which is preliminary data.</text>
</comment>